<feature type="compositionally biased region" description="Low complexity" evidence="1">
    <location>
        <begin position="127"/>
        <end position="138"/>
    </location>
</feature>
<feature type="region of interest" description="Disordered" evidence="1">
    <location>
        <begin position="125"/>
        <end position="162"/>
    </location>
</feature>
<dbReference type="AlphaFoldDB" id="A0A7S0SL54"/>
<evidence type="ECO:0000256" key="1">
    <source>
        <dbReference type="SAM" id="MobiDB-lite"/>
    </source>
</evidence>
<evidence type="ECO:0008006" key="4">
    <source>
        <dbReference type="Google" id="ProtNLM"/>
    </source>
</evidence>
<accession>A0A7S0SL54</accession>
<gene>
    <name evidence="3" type="ORF">MANT1106_LOCUS12843</name>
</gene>
<reference evidence="3" key="1">
    <citation type="submission" date="2021-01" db="EMBL/GenBank/DDBJ databases">
        <authorList>
            <person name="Corre E."/>
            <person name="Pelletier E."/>
            <person name="Niang G."/>
            <person name="Scheremetjew M."/>
            <person name="Finn R."/>
            <person name="Kale V."/>
            <person name="Holt S."/>
            <person name="Cochrane G."/>
            <person name="Meng A."/>
            <person name="Brown T."/>
            <person name="Cohen L."/>
        </authorList>
    </citation>
    <scope>NUCLEOTIDE SEQUENCE</scope>
    <source>
        <strain evidence="3">SL-175</strain>
    </source>
</reference>
<keyword evidence="2" id="KW-1133">Transmembrane helix</keyword>
<dbReference type="InterPro" id="IPR044851">
    <property type="entry name" value="Wax_synthase"/>
</dbReference>
<feature type="transmembrane region" description="Helical" evidence="2">
    <location>
        <begin position="47"/>
        <end position="65"/>
    </location>
</feature>
<evidence type="ECO:0000313" key="3">
    <source>
        <dbReference type="EMBL" id="CAD8710157.1"/>
    </source>
</evidence>
<feature type="transmembrane region" description="Helical" evidence="2">
    <location>
        <begin position="199"/>
        <end position="222"/>
    </location>
</feature>
<proteinExistence type="predicted"/>
<keyword evidence="2" id="KW-0472">Membrane</keyword>
<feature type="transmembrane region" description="Helical" evidence="2">
    <location>
        <begin position="168"/>
        <end position="187"/>
    </location>
</feature>
<protein>
    <recommendedName>
        <fullName evidence="4">Wax synthase domain-containing protein</fullName>
    </recommendedName>
</protein>
<dbReference type="GO" id="GO:0006629">
    <property type="term" value="P:lipid metabolic process"/>
    <property type="evidence" value="ECO:0007669"/>
    <property type="project" value="InterPro"/>
</dbReference>
<feature type="transmembrane region" description="Helical" evidence="2">
    <location>
        <begin position="362"/>
        <end position="383"/>
    </location>
</feature>
<dbReference type="PANTHER" id="PTHR31595">
    <property type="entry name" value="LONG-CHAIN-ALCOHOL O-FATTY-ACYLTRANSFERASE 3-RELATED"/>
    <property type="match status" value="1"/>
</dbReference>
<feature type="transmembrane region" description="Helical" evidence="2">
    <location>
        <begin position="71"/>
        <end position="92"/>
    </location>
</feature>
<dbReference type="PANTHER" id="PTHR31595:SF57">
    <property type="entry name" value="OS04G0481900 PROTEIN"/>
    <property type="match status" value="1"/>
</dbReference>
<organism evidence="3">
    <name type="scientific">Mantoniella antarctica</name>
    <dbReference type="NCBI Taxonomy" id="81844"/>
    <lineage>
        <taxon>Eukaryota</taxon>
        <taxon>Viridiplantae</taxon>
        <taxon>Chlorophyta</taxon>
        <taxon>Mamiellophyceae</taxon>
        <taxon>Mamiellales</taxon>
        <taxon>Mamiellaceae</taxon>
        <taxon>Mantoniella</taxon>
    </lineage>
</organism>
<keyword evidence="2" id="KW-0812">Transmembrane</keyword>
<name>A0A7S0SL54_9CHLO</name>
<sequence>MAQWLSLGIGNDMDLQGKLTTIFAAAGAGLVFSRAVHAAVAPGPLRFLLFLPVVVVNCVLPATLLDPFEEGVILTGLVCANFGWWCNFKLLAYSLDRGQLMRAQNSPLLVWLMVAAMPMRIDENNQPASASPSEAAAAKEGSDYKKKKRSGSSVGPGPRVKEPSRRAWWTRFLGKLLMISAAVLLEPHLPPGPNDLRHLIFAFGIIYAVLGCIFDVTAAFAARAFGLTLAPHFDKPFLSTSATDIWARRWNLVVGTNLRDLVYAPIVEGRWLGGDAGAGVGGGPTVKASTAVYGDPIARPSAARRLTATTACFLASGLMHEVLICWVTGRTAPTWEWTAYFTLQAPLVVFERWVTRQTRVRLPAVVMIPVTMGVQLVLARAFFFPPMVRTKLDERVLEDLSKMRLPGMELLKVNLGLLNLGLPIFGSPA</sequence>
<dbReference type="GO" id="GO:0008374">
    <property type="term" value="F:O-acyltransferase activity"/>
    <property type="evidence" value="ECO:0007669"/>
    <property type="project" value="InterPro"/>
</dbReference>
<feature type="transmembrane region" description="Helical" evidence="2">
    <location>
        <begin position="20"/>
        <end position="40"/>
    </location>
</feature>
<dbReference type="EMBL" id="HBFC01021496">
    <property type="protein sequence ID" value="CAD8710157.1"/>
    <property type="molecule type" value="Transcribed_RNA"/>
</dbReference>
<evidence type="ECO:0000256" key="2">
    <source>
        <dbReference type="SAM" id="Phobius"/>
    </source>
</evidence>